<dbReference type="InterPro" id="IPR004860">
    <property type="entry name" value="LAGLIDADG_dom"/>
</dbReference>
<keyword evidence="3" id="KW-0255">Endonuclease</keyword>
<dbReference type="GeneID" id="16792542"/>
<dbReference type="InterPro" id="IPR027434">
    <property type="entry name" value="Homing_endonucl"/>
</dbReference>
<organism evidence="3">
    <name type="scientific">Candida tropicalis</name>
    <name type="common">Yeast</name>
    <dbReference type="NCBI Taxonomy" id="5482"/>
    <lineage>
        <taxon>Eukaryota</taxon>
        <taxon>Fungi</taxon>
        <taxon>Dikarya</taxon>
        <taxon>Ascomycota</taxon>
        <taxon>Saccharomycotina</taxon>
        <taxon>Pichiomycetes</taxon>
        <taxon>Debaryomycetaceae</taxon>
        <taxon>Candida/Lodderomyces clade</taxon>
        <taxon>Candida</taxon>
    </lineage>
</organism>
<name>S5TFR0_CANTR</name>
<dbReference type="GO" id="GO:0005739">
    <property type="term" value="C:mitochondrion"/>
    <property type="evidence" value="ECO:0007669"/>
    <property type="project" value="UniProtKB-ARBA"/>
</dbReference>
<dbReference type="Pfam" id="PF00961">
    <property type="entry name" value="LAGLIDADG_1"/>
    <property type="match status" value="2"/>
</dbReference>
<evidence type="ECO:0000256" key="1">
    <source>
        <dbReference type="SAM" id="Phobius"/>
    </source>
</evidence>
<protein>
    <submittedName>
        <fullName evidence="3">Putative LAGLIDADG endonuclease</fullName>
    </submittedName>
</protein>
<reference evidence="3" key="1">
    <citation type="submission" date="2013-04" db="EMBL/GenBank/DDBJ databases">
        <authorList>
            <person name="Fricova D."/>
            <person name="Brejova B."/>
            <person name="Nosek J."/>
        </authorList>
    </citation>
    <scope>NUCLEOTIDE SEQUENCE</scope>
    <source>
        <strain evidence="3">CBS 94</strain>
    </source>
</reference>
<dbReference type="GO" id="GO:0004519">
    <property type="term" value="F:endonuclease activity"/>
    <property type="evidence" value="ECO:0007669"/>
    <property type="project" value="UniProtKB-KW"/>
</dbReference>
<dbReference type="Gene3D" id="3.10.28.10">
    <property type="entry name" value="Homing endonucleases"/>
    <property type="match status" value="2"/>
</dbReference>
<gene>
    <name evidence="3" type="primary">cox1-I4</name>
</gene>
<sequence length="343" mass="40576">QLMAFHYREIVVINITICWNGAYLLVTFYSLNTNTLSQSAGNLGRYRKVSTLGGSSETTRDDTYDLFKLHYKCLYNKDLSDDWLDWFIGFSEGDGAILRHYDNCRFVLTQKDYRILYDIRDYLGFGYVKLHKKDDRIIYGRYIVYHSRDCLLLYLLFNGHLRLTAKIAQLERWYEVLKSKTFFDIDLTLNLTKKEVSLKDAWLSGFTDAEGCFSIHKYKNREITYIKCRFILDQNDESVLNDISQLLYNKHLARLRKSGNNNAYRIDISCNHRERHKTIVNYFDQYPLKTTKLNAYLIFKVILSKVIDRQPLSRETISEIDSMRKSMNKSLLLNRKIGHKNKS</sequence>
<feature type="non-terminal residue" evidence="3">
    <location>
        <position position="1"/>
    </location>
</feature>
<feature type="transmembrane region" description="Helical" evidence="1">
    <location>
        <begin position="12"/>
        <end position="31"/>
    </location>
</feature>
<geneLocation type="mitochondrion" evidence="3"/>
<keyword evidence="1" id="KW-0812">Transmembrane</keyword>
<keyword evidence="3" id="KW-0540">Nuclease</keyword>
<dbReference type="EMBL" id="KC993185">
    <property type="protein sequence ID" value="AGS44277.1"/>
    <property type="molecule type" value="Genomic_DNA"/>
</dbReference>
<keyword evidence="3" id="KW-0378">Hydrolase</keyword>
<dbReference type="InterPro" id="IPR051289">
    <property type="entry name" value="LAGLIDADG_Endonuclease"/>
</dbReference>
<dbReference type="PANTHER" id="PTHR36181">
    <property type="entry name" value="INTRON-ENCODED ENDONUCLEASE AI3-RELATED"/>
    <property type="match status" value="1"/>
</dbReference>
<keyword evidence="1" id="KW-1133">Transmembrane helix</keyword>
<keyword evidence="1" id="KW-0472">Membrane</keyword>
<evidence type="ECO:0000259" key="2">
    <source>
        <dbReference type="Pfam" id="PF00961"/>
    </source>
</evidence>
<evidence type="ECO:0000313" key="3">
    <source>
        <dbReference type="EMBL" id="AGS44277.1"/>
    </source>
</evidence>
<dbReference type="SUPFAM" id="SSF55608">
    <property type="entry name" value="Homing endonucleases"/>
    <property type="match status" value="2"/>
</dbReference>
<feature type="domain" description="Homing endonuclease LAGLIDADG" evidence="2">
    <location>
        <begin position="89"/>
        <end position="176"/>
    </location>
</feature>
<dbReference type="PANTHER" id="PTHR36181:SF2">
    <property type="entry name" value="INTRON-ENCODED ENDONUCLEASE AI3-RELATED"/>
    <property type="match status" value="1"/>
</dbReference>
<dbReference type="AlphaFoldDB" id="S5TFR0"/>
<keyword evidence="3" id="KW-0496">Mitochondrion</keyword>
<dbReference type="RefSeq" id="YP_008474987.1">
    <property type="nucleotide sequence ID" value="NC_022160.1"/>
</dbReference>
<accession>S5TFR0</accession>
<feature type="domain" description="Homing endonuclease LAGLIDADG" evidence="2">
    <location>
        <begin position="203"/>
        <end position="302"/>
    </location>
</feature>
<proteinExistence type="predicted"/>